<reference evidence="4 5" key="1">
    <citation type="submission" date="2019-02" db="EMBL/GenBank/DDBJ databases">
        <title>Deep-cultivation of Planctomycetes and their phenomic and genomic characterization uncovers novel biology.</title>
        <authorList>
            <person name="Wiegand S."/>
            <person name="Jogler M."/>
            <person name="Boedeker C."/>
            <person name="Pinto D."/>
            <person name="Vollmers J."/>
            <person name="Rivas-Marin E."/>
            <person name="Kohn T."/>
            <person name="Peeters S.H."/>
            <person name="Heuer A."/>
            <person name="Rast P."/>
            <person name="Oberbeckmann S."/>
            <person name="Bunk B."/>
            <person name="Jeske O."/>
            <person name="Meyerdierks A."/>
            <person name="Storesund J.E."/>
            <person name="Kallscheuer N."/>
            <person name="Luecker S."/>
            <person name="Lage O.M."/>
            <person name="Pohl T."/>
            <person name="Merkel B.J."/>
            <person name="Hornburger P."/>
            <person name="Mueller R.-W."/>
            <person name="Bruemmer F."/>
            <person name="Labrenz M."/>
            <person name="Spormann A.M."/>
            <person name="Op den Camp H."/>
            <person name="Overmann J."/>
            <person name="Amann R."/>
            <person name="Jetten M.S.M."/>
            <person name="Mascher T."/>
            <person name="Medema M.H."/>
            <person name="Devos D.P."/>
            <person name="Kaster A.-K."/>
            <person name="Ovreas L."/>
            <person name="Rohde M."/>
            <person name="Galperin M.Y."/>
            <person name="Jogler C."/>
        </authorList>
    </citation>
    <scope>NUCLEOTIDE SEQUENCE [LARGE SCALE GENOMIC DNA]</scope>
    <source>
        <strain evidence="4 5">HG15A2</strain>
    </source>
</reference>
<keyword evidence="4" id="KW-0966">Cell projection</keyword>
<dbReference type="RefSeq" id="WP_145061250.1">
    <property type="nucleotide sequence ID" value="NZ_CP036263.1"/>
</dbReference>
<keyword evidence="3" id="KW-1133">Transmembrane helix</keyword>
<evidence type="ECO:0000313" key="4">
    <source>
        <dbReference type="EMBL" id="QDT00036.1"/>
    </source>
</evidence>
<protein>
    <submittedName>
        <fullName evidence="4">Flagellar biosynthetic protein FlhB</fullName>
    </submittedName>
</protein>
<evidence type="ECO:0000256" key="2">
    <source>
        <dbReference type="SAM" id="MobiDB-lite"/>
    </source>
</evidence>
<keyword evidence="3" id="KW-0472">Membrane</keyword>
<keyword evidence="5" id="KW-1185">Reference proteome</keyword>
<evidence type="ECO:0000256" key="1">
    <source>
        <dbReference type="ARBA" id="ARBA00010690"/>
    </source>
</evidence>
<keyword evidence="4" id="KW-0969">Cilium</keyword>
<accession>A0A517MYS4</accession>
<proteinExistence type="inferred from homology"/>
<dbReference type="InterPro" id="IPR029025">
    <property type="entry name" value="T3SS_substrate_exporter_C"/>
</dbReference>
<dbReference type="Proteomes" id="UP000319852">
    <property type="component" value="Chromosome"/>
</dbReference>
<dbReference type="PRINTS" id="PR00950">
    <property type="entry name" value="TYPE3IMSPROT"/>
</dbReference>
<dbReference type="GO" id="GO:0005886">
    <property type="term" value="C:plasma membrane"/>
    <property type="evidence" value="ECO:0007669"/>
    <property type="project" value="TreeGrafter"/>
</dbReference>
<dbReference type="PANTHER" id="PTHR30531">
    <property type="entry name" value="FLAGELLAR BIOSYNTHETIC PROTEIN FLHB"/>
    <property type="match status" value="1"/>
</dbReference>
<feature type="compositionally biased region" description="Basic and acidic residues" evidence="2">
    <location>
        <begin position="1"/>
        <end position="14"/>
    </location>
</feature>
<dbReference type="GO" id="GO:0009306">
    <property type="term" value="P:protein secretion"/>
    <property type="evidence" value="ECO:0007669"/>
    <property type="project" value="InterPro"/>
</dbReference>
<feature type="transmembrane region" description="Helical" evidence="3">
    <location>
        <begin position="91"/>
        <end position="116"/>
    </location>
</feature>
<feature type="region of interest" description="Disordered" evidence="2">
    <location>
        <begin position="1"/>
        <end position="24"/>
    </location>
</feature>
<dbReference type="Gene3D" id="6.10.250.2080">
    <property type="match status" value="1"/>
</dbReference>
<evidence type="ECO:0000313" key="5">
    <source>
        <dbReference type="Proteomes" id="UP000319852"/>
    </source>
</evidence>
<sequence>MADQAGDKTQDATPHRKQQAREQGQVAFSQDLGSAGLLVAGSLLLMYYGRDIAEACTQMVRSQLEAVGPLSVEPSHMGQIATLLGGHVGKALLPVLGLLFVAGVAVSLVQVGFLFVPSRVAPDFSRLSLLAGMKRIISLQGVARLGFGMFKVLIVAVTAAVVLYQSREQIAGSSGMAIISMAVFMSSLVVKTALWVGVALLLLAILDYAFQRWKHEQDMKMTHQEVREEMKNLQGDPQIIARRRAVQRQMALNRIGEKVPTADVVVTNPTELAIAIQYDPLEMAAPVVVAKGAGVLAQRIRKLALENDIPVVERKPLARMLYKDVELGHPVPDAAYAAVAEVLAYVYQLKGKKMPELPHAKVA</sequence>
<feature type="transmembrane region" description="Helical" evidence="3">
    <location>
        <begin position="32"/>
        <end position="49"/>
    </location>
</feature>
<comment type="similarity">
    <text evidence="1">Belongs to the type III secretion exporter family.</text>
</comment>
<dbReference type="Pfam" id="PF01312">
    <property type="entry name" value="Bac_export_2"/>
    <property type="match status" value="1"/>
</dbReference>
<feature type="transmembrane region" description="Helical" evidence="3">
    <location>
        <begin position="136"/>
        <end position="163"/>
    </location>
</feature>
<dbReference type="PANTHER" id="PTHR30531:SF12">
    <property type="entry name" value="FLAGELLAR BIOSYNTHETIC PROTEIN FLHB"/>
    <property type="match status" value="1"/>
</dbReference>
<feature type="transmembrane region" description="Helical" evidence="3">
    <location>
        <begin position="193"/>
        <end position="210"/>
    </location>
</feature>
<dbReference type="InterPro" id="IPR006135">
    <property type="entry name" value="T3SS_substrate_exporter"/>
</dbReference>
<dbReference type="OrthoDB" id="9807950at2"/>
<gene>
    <name evidence="4" type="primary">flhB</name>
    <name evidence="4" type="ORF">HG15A2_33710</name>
</gene>
<dbReference type="EMBL" id="CP036263">
    <property type="protein sequence ID" value="QDT00036.1"/>
    <property type="molecule type" value="Genomic_DNA"/>
</dbReference>
<organism evidence="4 5">
    <name type="scientific">Adhaeretor mobilis</name>
    <dbReference type="NCBI Taxonomy" id="1930276"/>
    <lineage>
        <taxon>Bacteria</taxon>
        <taxon>Pseudomonadati</taxon>
        <taxon>Planctomycetota</taxon>
        <taxon>Planctomycetia</taxon>
        <taxon>Pirellulales</taxon>
        <taxon>Lacipirellulaceae</taxon>
        <taxon>Adhaeretor</taxon>
    </lineage>
</organism>
<name>A0A517MYS4_9BACT</name>
<dbReference type="Gene3D" id="3.40.1690.10">
    <property type="entry name" value="secretion proteins EscU"/>
    <property type="match status" value="1"/>
</dbReference>
<keyword evidence="3" id="KW-0812">Transmembrane</keyword>
<dbReference type="KEGG" id="amob:HG15A2_33710"/>
<evidence type="ECO:0000256" key="3">
    <source>
        <dbReference type="SAM" id="Phobius"/>
    </source>
</evidence>
<keyword evidence="4" id="KW-0282">Flagellum</keyword>
<dbReference type="SUPFAM" id="SSF160544">
    <property type="entry name" value="EscU C-terminal domain-like"/>
    <property type="match status" value="1"/>
</dbReference>
<dbReference type="AlphaFoldDB" id="A0A517MYS4"/>